<name>A0AAP4BCG0_9FIRM</name>
<evidence type="ECO:0000313" key="1">
    <source>
        <dbReference type="EMBL" id="MDI9243007.1"/>
    </source>
</evidence>
<gene>
    <name evidence="1" type="ORF">QJ036_11085</name>
</gene>
<accession>A0AAP4BCG0</accession>
<keyword evidence="2" id="KW-1185">Reference proteome</keyword>
<dbReference type="EMBL" id="JASGBQ010000023">
    <property type="protein sequence ID" value="MDI9243007.1"/>
    <property type="molecule type" value="Genomic_DNA"/>
</dbReference>
<protein>
    <submittedName>
        <fullName evidence="1">Uncharacterized protein</fullName>
    </submittedName>
</protein>
<evidence type="ECO:0000313" key="2">
    <source>
        <dbReference type="Proteomes" id="UP001300383"/>
    </source>
</evidence>
<organism evidence="1 2">
    <name type="scientific">Fusibacillus kribbianus</name>
    <dbReference type="NCBI Taxonomy" id="3044208"/>
    <lineage>
        <taxon>Bacteria</taxon>
        <taxon>Bacillati</taxon>
        <taxon>Bacillota</taxon>
        <taxon>Clostridia</taxon>
        <taxon>Lachnospirales</taxon>
        <taxon>Lachnospiraceae</taxon>
        <taxon>Fusibacillus</taxon>
    </lineage>
</organism>
<reference evidence="1 2" key="1">
    <citation type="submission" date="2023-05" db="EMBL/GenBank/DDBJ databases">
        <title>[ruminococcus] sp. nov., isolated from a pig farm feces dump.</title>
        <authorList>
            <person name="Chang Y.-H."/>
        </authorList>
    </citation>
    <scope>NUCLEOTIDE SEQUENCE [LARGE SCALE GENOMIC DNA]</scope>
    <source>
        <strain evidence="1 2">YH-rum2234</strain>
    </source>
</reference>
<dbReference type="Proteomes" id="UP001300383">
    <property type="component" value="Unassembled WGS sequence"/>
</dbReference>
<sequence>MIIIQMNNKICLNASLGDSVSVQKVNDGDPYGYVTSVKNADGYVSNTIENHGVSYARIYNRDNANNKTDPYFTFTDYEQRRSDTYNGGASYGGYYYVKAEIAECDFTGAAMYMCFRWIP</sequence>
<proteinExistence type="predicted"/>
<dbReference type="AlphaFoldDB" id="A0AAP4BCG0"/>
<comment type="caution">
    <text evidence="1">The sequence shown here is derived from an EMBL/GenBank/DDBJ whole genome shotgun (WGS) entry which is preliminary data.</text>
</comment>